<dbReference type="CDD" id="cd12670">
    <property type="entry name" value="RRM2_Nop12p_like"/>
    <property type="match status" value="1"/>
</dbReference>
<evidence type="ECO:0000256" key="8">
    <source>
        <dbReference type="ARBA" id="ARBA00023242"/>
    </source>
</evidence>
<feature type="compositionally biased region" description="Basic and acidic residues" evidence="10">
    <location>
        <begin position="513"/>
        <end position="524"/>
    </location>
</feature>
<evidence type="ECO:0000256" key="2">
    <source>
        <dbReference type="ARBA" id="ARBA00004604"/>
    </source>
</evidence>
<evidence type="ECO:0000256" key="5">
    <source>
        <dbReference type="ARBA" id="ARBA00022517"/>
    </source>
</evidence>
<comment type="subcellular location">
    <subcellularLocation>
        <location evidence="2">Nucleus</location>
        <location evidence="2">Nucleolus</location>
    </subcellularLocation>
</comment>
<keyword evidence="13" id="KW-1185">Reference proteome</keyword>
<gene>
    <name evidence="12" type="ORF">BDY17DRAFT_317872</name>
</gene>
<feature type="region of interest" description="Disordered" evidence="10">
    <location>
        <begin position="62"/>
        <end position="212"/>
    </location>
</feature>
<feature type="compositionally biased region" description="Basic and acidic residues" evidence="10">
    <location>
        <begin position="495"/>
        <end position="505"/>
    </location>
</feature>
<dbReference type="InterPro" id="IPR012677">
    <property type="entry name" value="Nucleotide-bd_a/b_plait_sf"/>
</dbReference>
<dbReference type="PANTHER" id="PTHR23236">
    <property type="entry name" value="EUKARYOTIC TRANSLATION INITIATION FACTOR 4B/4H"/>
    <property type="match status" value="1"/>
</dbReference>
<feature type="compositionally biased region" description="Basic and acidic residues" evidence="10">
    <location>
        <begin position="135"/>
        <end position="160"/>
    </location>
</feature>
<dbReference type="SMART" id="SM00360">
    <property type="entry name" value="RRM"/>
    <property type="match status" value="2"/>
</dbReference>
<feature type="region of interest" description="Disordered" evidence="10">
    <location>
        <begin position="483"/>
        <end position="567"/>
    </location>
</feature>
<evidence type="ECO:0000256" key="9">
    <source>
        <dbReference type="PROSITE-ProRule" id="PRU00176"/>
    </source>
</evidence>
<keyword evidence="7 9" id="KW-0694">RNA-binding</keyword>
<dbReference type="InterPro" id="IPR035979">
    <property type="entry name" value="RBD_domain_sf"/>
</dbReference>
<keyword evidence="8" id="KW-0539">Nucleus</keyword>
<feature type="compositionally biased region" description="Basic and acidic residues" evidence="10">
    <location>
        <begin position="1"/>
        <end position="14"/>
    </location>
</feature>
<sequence length="567" mass="62025">MAKRKTTDDGADKAAKKHKKDKAVDKKSKKESKAASEPTTFSLLADEKSINPALSSLFAAEATPLVRVTRVPSPDVPASSFVDDEEEENGEDSEPIQQSDTTAAKAVPPEDVGSSEQSSKRKRKKKQEGEEVEDAYMRRLAREEAKDAQAVGEERKRTQVDQEDADEVAADGEEAVSDEETDGVQIEHASDDEDLSPPPRHETEQAANNELDKAKRTVFLGNVSTTAISSKASRKILLNHLKSVFENAPQPKESTAKHSLESIRFRSAPYTATLPKKAAFAKREVMDATTKSTNAYAVYSSPMLVREAVRHLNGSIVLDRHLRVDSVAHPAAVDHRRCVFVGNLGFVDDESNIQDANEEDGRETRKRSKIPADVEEGLWRTFAKCGKIESVRVVRDSATRVGKGIAYVQFEDGMAVEAALGLNEKKFPPMLPRKLRVSRAKAIKRNVKPRSAEGADRPSATGYRRKITGEEASQVGRAGKLYGKAAAAQIRRPTARRDVRDRSGGDELPNGIKKPESFVFEGHRASSKSGKSGLKLGKKKGGKPTGRSAKRAAAYKADGKRRVPSKH</sequence>
<dbReference type="GO" id="GO:0019843">
    <property type="term" value="F:rRNA binding"/>
    <property type="evidence" value="ECO:0007669"/>
    <property type="project" value="TreeGrafter"/>
</dbReference>
<reference evidence="12" key="1">
    <citation type="journal article" date="2020" name="Stud. Mycol.">
        <title>101 Dothideomycetes genomes: a test case for predicting lifestyles and emergence of pathogens.</title>
        <authorList>
            <person name="Haridas S."/>
            <person name="Albert R."/>
            <person name="Binder M."/>
            <person name="Bloem J."/>
            <person name="Labutti K."/>
            <person name="Salamov A."/>
            <person name="Andreopoulos B."/>
            <person name="Baker S."/>
            <person name="Barry K."/>
            <person name="Bills G."/>
            <person name="Bluhm B."/>
            <person name="Cannon C."/>
            <person name="Castanera R."/>
            <person name="Culley D."/>
            <person name="Daum C."/>
            <person name="Ezra D."/>
            <person name="Gonzalez J."/>
            <person name="Henrissat B."/>
            <person name="Kuo A."/>
            <person name="Liang C."/>
            <person name="Lipzen A."/>
            <person name="Lutzoni F."/>
            <person name="Magnuson J."/>
            <person name="Mondo S."/>
            <person name="Nolan M."/>
            <person name="Ohm R."/>
            <person name="Pangilinan J."/>
            <person name="Park H.-J."/>
            <person name="Ramirez L."/>
            <person name="Alfaro M."/>
            <person name="Sun H."/>
            <person name="Tritt A."/>
            <person name="Yoshinaga Y."/>
            <person name="Zwiers L.-H."/>
            <person name="Turgeon B."/>
            <person name="Goodwin S."/>
            <person name="Spatafora J."/>
            <person name="Crous P."/>
            <person name="Grigoriev I."/>
        </authorList>
    </citation>
    <scope>NUCLEOTIDE SEQUENCE</scope>
    <source>
        <strain evidence="12">CBS 113389</strain>
    </source>
</reference>
<dbReference type="PANTHER" id="PTHR23236:SF25">
    <property type="entry name" value="RNA-BINDING PROTEIN 34"/>
    <property type="match status" value="1"/>
</dbReference>
<organism evidence="12 13">
    <name type="scientific">Neohortaea acidophila</name>
    <dbReference type="NCBI Taxonomy" id="245834"/>
    <lineage>
        <taxon>Eukaryota</taxon>
        <taxon>Fungi</taxon>
        <taxon>Dikarya</taxon>
        <taxon>Ascomycota</taxon>
        <taxon>Pezizomycotina</taxon>
        <taxon>Dothideomycetes</taxon>
        <taxon>Dothideomycetidae</taxon>
        <taxon>Mycosphaerellales</taxon>
        <taxon>Teratosphaeriaceae</taxon>
        <taxon>Neohortaea</taxon>
    </lineage>
</organism>
<evidence type="ECO:0000256" key="1">
    <source>
        <dbReference type="ARBA" id="ARBA00002475"/>
    </source>
</evidence>
<evidence type="ECO:0000313" key="12">
    <source>
        <dbReference type="EMBL" id="KAF2481135.1"/>
    </source>
</evidence>
<keyword evidence="5" id="KW-0690">Ribosome biogenesis</keyword>
<dbReference type="GeneID" id="54477144"/>
<evidence type="ECO:0000256" key="10">
    <source>
        <dbReference type="SAM" id="MobiDB-lite"/>
    </source>
</evidence>
<dbReference type="Gene3D" id="3.30.70.330">
    <property type="match status" value="2"/>
</dbReference>
<dbReference type="PROSITE" id="PS50102">
    <property type="entry name" value="RRM"/>
    <property type="match status" value="1"/>
</dbReference>
<dbReference type="InterPro" id="IPR047189">
    <property type="entry name" value="RRM2_Nop12p-like"/>
</dbReference>
<evidence type="ECO:0000256" key="4">
    <source>
        <dbReference type="ARBA" id="ARBA00015520"/>
    </source>
</evidence>
<dbReference type="OrthoDB" id="442677at2759"/>
<comment type="function">
    <text evidence="1">Involved in pre-25S rRNA processing.</text>
</comment>
<dbReference type="RefSeq" id="XP_033587705.1">
    <property type="nucleotide sequence ID" value="XM_033736142.1"/>
</dbReference>
<proteinExistence type="inferred from homology"/>
<feature type="region of interest" description="Disordered" evidence="10">
    <location>
        <begin position="444"/>
        <end position="470"/>
    </location>
</feature>
<feature type="domain" description="RRM" evidence="11">
    <location>
        <begin position="337"/>
        <end position="442"/>
    </location>
</feature>
<dbReference type="GO" id="GO:0000463">
    <property type="term" value="P:maturation of LSU-rRNA from tricistronic rRNA transcript (SSU-rRNA, 5.8S rRNA, LSU-rRNA)"/>
    <property type="evidence" value="ECO:0007669"/>
    <property type="project" value="TreeGrafter"/>
</dbReference>
<protein>
    <recommendedName>
        <fullName evidence="4">Nucleolar protein 12</fullName>
    </recommendedName>
</protein>
<dbReference type="GO" id="GO:0005730">
    <property type="term" value="C:nucleolus"/>
    <property type="evidence" value="ECO:0007669"/>
    <property type="project" value="UniProtKB-SubCell"/>
</dbReference>
<feature type="region of interest" description="Disordered" evidence="10">
    <location>
        <begin position="1"/>
        <end position="46"/>
    </location>
</feature>
<dbReference type="SUPFAM" id="SSF54928">
    <property type="entry name" value="RNA-binding domain, RBD"/>
    <property type="match status" value="2"/>
</dbReference>
<dbReference type="AlphaFoldDB" id="A0A6A6PMJ3"/>
<dbReference type="Proteomes" id="UP000799767">
    <property type="component" value="Unassembled WGS sequence"/>
</dbReference>
<comment type="similarity">
    <text evidence="3">Belongs to the RRM RBM34 family.</text>
</comment>
<evidence type="ECO:0000313" key="13">
    <source>
        <dbReference type="Proteomes" id="UP000799767"/>
    </source>
</evidence>
<evidence type="ECO:0000256" key="3">
    <source>
        <dbReference type="ARBA" id="ARBA00007077"/>
    </source>
</evidence>
<feature type="compositionally biased region" description="Acidic residues" evidence="10">
    <location>
        <begin position="161"/>
        <end position="182"/>
    </location>
</feature>
<evidence type="ECO:0000259" key="11">
    <source>
        <dbReference type="PROSITE" id="PS50102"/>
    </source>
</evidence>
<name>A0A6A6PMJ3_9PEZI</name>
<dbReference type="Pfam" id="PF00076">
    <property type="entry name" value="RRM_1"/>
    <property type="match status" value="1"/>
</dbReference>
<evidence type="ECO:0000256" key="6">
    <source>
        <dbReference type="ARBA" id="ARBA00022552"/>
    </source>
</evidence>
<accession>A0A6A6PMJ3</accession>
<feature type="compositionally biased region" description="Basic and acidic residues" evidence="10">
    <location>
        <begin position="199"/>
        <end position="212"/>
    </location>
</feature>
<dbReference type="EMBL" id="MU001638">
    <property type="protein sequence ID" value="KAF2481135.1"/>
    <property type="molecule type" value="Genomic_DNA"/>
</dbReference>
<keyword evidence="6" id="KW-0698">rRNA processing</keyword>
<dbReference type="InterPro" id="IPR000504">
    <property type="entry name" value="RRM_dom"/>
</dbReference>
<feature type="compositionally biased region" description="Acidic residues" evidence="10">
    <location>
        <begin position="82"/>
        <end position="94"/>
    </location>
</feature>
<evidence type="ECO:0000256" key="7">
    <source>
        <dbReference type="ARBA" id="ARBA00022884"/>
    </source>
</evidence>
<feature type="compositionally biased region" description="Basic and acidic residues" evidence="10">
    <location>
        <begin position="22"/>
        <end position="34"/>
    </location>
</feature>